<evidence type="ECO:0000313" key="1">
    <source>
        <dbReference type="EnsemblPlants" id="AVESA.00010b.r2.7DG1364990.1.CDS"/>
    </source>
</evidence>
<keyword evidence="2" id="KW-1185">Reference proteome</keyword>
<dbReference type="Proteomes" id="UP001732700">
    <property type="component" value="Chromosome 7D"/>
</dbReference>
<protein>
    <submittedName>
        <fullName evidence="1">Uncharacterized protein</fullName>
    </submittedName>
</protein>
<name>A0ACD6AES0_AVESA</name>
<evidence type="ECO:0000313" key="2">
    <source>
        <dbReference type="Proteomes" id="UP001732700"/>
    </source>
</evidence>
<dbReference type="EnsemblPlants" id="AVESA.00010b.r2.7DG1364990.1">
    <property type="protein sequence ID" value="AVESA.00010b.r2.7DG1364990.1.CDS"/>
    <property type="gene ID" value="AVESA.00010b.r2.7DG1364990"/>
</dbReference>
<reference evidence="1" key="1">
    <citation type="submission" date="2021-05" db="EMBL/GenBank/DDBJ databases">
        <authorList>
            <person name="Scholz U."/>
            <person name="Mascher M."/>
            <person name="Fiebig A."/>
        </authorList>
    </citation>
    <scope>NUCLEOTIDE SEQUENCE [LARGE SCALE GENOMIC DNA]</scope>
</reference>
<proteinExistence type="predicted"/>
<accession>A0ACD6AES0</accession>
<reference evidence="1" key="2">
    <citation type="submission" date="2025-09" db="UniProtKB">
        <authorList>
            <consortium name="EnsemblPlants"/>
        </authorList>
    </citation>
    <scope>IDENTIFICATION</scope>
</reference>
<sequence length="424" mass="47058">MHRLSSTSRPLLAFMASAPPHWSPAALALRVLPLTAATVPAVHRVSGFPHGYRNMASTRGRVKGYKSGKPDKRSRISSTKDHYAIGQGMKKVETRGATLEVRRSSTKERKRAVVLSDDEEDVTTLGIFPESTHRDGSIYNMGTHKWKRNYHVADRNETRLEAMMLPNPTDCVIRNGKCTEHTPRLMLQFFQIKLAKLFVDSGPVKLYGYIAVRDGLDPLLNYVVTLSRDDPIIVEQGSLIEMTGPKRGIDLYSSILIEYDMKIKTGEQEEDDPQLIDGISGIRDVGGMWNCAFTTRIPGDLGEIDLTVSRVDYAVEATVEVAISQVQSGFNLCLGCFIDCFDEEEIRLFDGAIGESRGLKRSVIALVMGSTMDLKFRVGAQSSRSAEYSCSFEADTHGHATRQIKTRFGLISVKVTWSTLVEGC</sequence>
<organism evidence="1 2">
    <name type="scientific">Avena sativa</name>
    <name type="common">Oat</name>
    <dbReference type="NCBI Taxonomy" id="4498"/>
    <lineage>
        <taxon>Eukaryota</taxon>
        <taxon>Viridiplantae</taxon>
        <taxon>Streptophyta</taxon>
        <taxon>Embryophyta</taxon>
        <taxon>Tracheophyta</taxon>
        <taxon>Spermatophyta</taxon>
        <taxon>Magnoliopsida</taxon>
        <taxon>Liliopsida</taxon>
        <taxon>Poales</taxon>
        <taxon>Poaceae</taxon>
        <taxon>BOP clade</taxon>
        <taxon>Pooideae</taxon>
        <taxon>Poodae</taxon>
        <taxon>Poeae</taxon>
        <taxon>Poeae Chloroplast Group 1 (Aveneae type)</taxon>
        <taxon>Aveninae</taxon>
        <taxon>Avena</taxon>
    </lineage>
</organism>